<evidence type="ECO:0000313" key="2">
    <source>
        <dbReference type="EMBL" id="CAH3035802.1"/>
    </source>
</evidence>
<dbReference type="InterPro" id="IPR000270">
    <property type="entry name" value="PB1_dom"/>
</dbReference>
<keyword evidence="3" id="KW-1185">Reference proteome</keyword>
<accession>A0ABN8MZT1</accession>
<dbReference type="SUPFAM" id="SSF54277">
    <property type="entry name" value="CAD &amp; PB1 domains"/>
    <property type="match status" value="1"/>
</dbReference>
<proteinExistence type="predicted"/>
<dbReference type="Proteomes" id="UP001159405">
    <property type="component" value="Unassembled WGS sequence"/>
</dbReference>
<protein>
    <recommendedName>
        <fullName evidence="1">PB1 domain-containing protein</fullName>
    </recommendedName>
</protein>
<sequence length="189" mass="21875">MIQLKVFYNISFPEDRCELITAYESEVSSFDDLMQIVRNKLECLQFIPDEELRIQYKDDEDTFVNLRLGDSLHDALRCAQPVSGTTFRRLKIKIQWQPESTPEIISIKRREITGRRERQLTTGKRAERTKHDFRCSICRSAIGQGSSSICARRCQLTFPFFDAWPDKSANSSEGIATLTVNSSDDINRR</sequence>
<dbReference type="Pfam" id="PF00564">
    <property type="entry name" value="PB1"/>
    <property type="match status" value="1"/>
</dbReference>
<dbReference type="EMBL" id="CALNXK010000004">
    <property type="protein sequence ID" value="CAH3035802.1"/>
    <property type="molecule type" value="Genomic_DNA"/>
</dbReference>
<name>A0ABN8MZT1_9CNID</name>
<evidence type="ECO:0000313" key="3">
    <source>
        <dbReference type="Proteomes" id="UP001159405"/>
    </source>
</evidence>
<evidence type="ECO:0000259" key="1">
    <source>
        <dbReference type="Pfam" id="PF00564"/>
    </source>
</evidence>
<comment type="caution">
    <text evidence="2">The sequence shown here is derived from an EMBL/GenBank/DDBJ whole genome shotgun (WGS) entry which is preliminary data.</text>
</comment>
<feature type="domain" description="PB1" evidence="1">
    <location>
        <begin position="26"/>
        <end position="88"/>
    </location>
</feature>
<gene>
    <name evidence="2" type="ORF">PLOB_00031175</name>
</gene>
<reference evidence="2 3" key="1">
    <citation type="submission" date="2022-05" db="EMBL/GenBank/DDBJ databases">
        <authorList>
            <consortium name="Genoscope - CEA"/>
            <person name="William W."/>
        </authorList>
    </citation>
    <scope>NUCLEOTIDE SEQUENCE [LARGE SCALE GENOMIC DNA]</scope>
</reference>
<organism evidence="2 3">
    <name type="scientific">Porites lobata</name>
    <dbReference type="NCBI Taxonomy" id="104759"/>
    <lineage>
        <taxon>Eukaryota</taxon>
        <taxon>Metazoa</taxon>
        <taxon>Cnidaria</taxon>
        <taxon>Anthozoa</taxon>
        <taxon>Hexacorallia</taxon>
        <taxon>Scleractinia</taxon>
        <taxon>Fungiina</taxon>
        <taxon>Poritidae</taxon>
        <taxon>Porites</taxon>
    </lineage>
</organism>